<proteinExistence type="predicted"/>
<accession>A0A839DV14</accession>
<comment type="caution">
    <text evidence="1">The sequence shown here is derived from an EMBL/GenBank/DDBJ whole genome shotgun (WGS) entry which is preliminary data.</text>
</comment>
<reference evidence="1 2" key="1">
    <citation type="submission" date="2020-07" db="EMBL/GenBank/DDBJ databases">
        <title>Sequencing the genomes of 1000 actinobacteria strains.</title>
        <authorList>
            <person name="Klenk H.-P."/>
        </authorList>
    </citation>
    <scope>NUCLEOTIDE SEQUENCE [LARGE SCALE GENOMIC DNA]</scope>
    <source>
        <strain evidence="1 2">DSM 45975</strain>
    </source>
</reference>
<gene>
    <name evidence="1" type="ORF">FHX42_000330</name>
</gene>
<evidence type="ECO:0000313" key="1">
    <source>
        <dbReference type="EMBL" id="MBA8823001.1"/>
    </source>
</evidence>
<protein>
    <submittedName>
        <fullName evidence="1">Uncharacterized protein</fullName>
    </submittedName>
</protein>
<dbReference type="EMBL" id="JACGWZ010000001">
    <property type="protein sequence ID" value="MBA8823001.1"/>
    <property type="molecule type" value="Genomic_DNA"/>
</dbReference>
<evidence type="ECO:0000313" key="2">
    <source>
        <dbReference type="Proteomes" id="UP000569329"/>
    </source>
</evidence>
<keyword evidence="2" id="KW-1185">Reference proteome</keyword>
<organism evidence="1 2">
    <name type="scientific">Halosaccharopolyspora lacisalsi</name>
    <dbReference type="NCBI Taxonomy" id="1000566"/>
    <lineage>
        <taxon>Bacteria</taxon>
        <taxon>Bacillati</taxon>
        <taxon>Actinomycetota</taxon>
        <taxon>Actinomycetes</taxon>
        <taxon>Pseudonocardiales</taxon>
        <taxon>Pseudonocardiaceae</taxon>
        <taxon>Halosaccharopolyspora</taxon>
    </lineage>
</organism>
<sequence>MRIMQRVQQLEHAARALGWHGFLIPDVEVLGARFTAVARIRPEVHRWRSRNGWEPVLDPSGFRSWSEPRTHDHLPLPGVDLIGTLVPVTKSRRALRSCGSLMTLAPCTVVLPGDHPYRPWPLVELDYYGIGVVQSGTSGPAKLILSPEDRSPEFGSSPFTRWLLEVLYSRALERAADSAGNTTC</sequence>
<dbReference type="Proteomes" id="UP000569329">
    <property type="component" value="Unassembled WGS sequence"/>
</dbReference>
<dbReference type="AlphaFoldDB" id="A0A839DV14"/>
<name>A0A839DV14_9PSEU</name>